<evidence type="ECO:0000313" key="2">
    <source>
        <dbReference type="Proteomes" id="UP000575241"/>
    </source>
</evidence>
<name>A0A7W7K2D2_9SPHN</name>
<dbReference type="EMBL" id="JACHLN010000002">
    <property type="protein sequence ID" value="MBB4839421.1"/>
    <property type="molecule type" value="Genomic_DNA"/>
</dbReference>
<keyword evidence="2" id="KW-1185">Reference proteome</keyword>
<dbReference type="Proteomes" id="UP000575241">
    <property type="component" value="Unassembled WGS sequence"/>
</dbReference>
<organism evidence="1 2">
    <name type="scientific">Sphingomonas kyeonggiensis</name>
    <dbReference type="NCBI Taxonomy" id="1268553"/>
    <lineage>
        <taxon>Bacteria</taxon>
        <taxon>Pseudomonadati</taxon>
        <taxon>Pseudomonadota</taxon>
        <taxon>Alphaproteobacteria</taxon>
        <taxon>Sphingomonadales</taxon>
        <taxon>Sphingomonadaceae</taxon>
        <taxon>Sphingomonas</taxon>
    </lineage>
</organism>
<evidence type="ECO:0000313" key="1">
    <source>
        <dbReference type="EMBL" id="MBB4839421.1"/>
    </source>
</evidence>
<proteinExistence type="predicted"/>
<gene>
    <name evidence="1" type="ORF">HNP52_002490</name>
</gene>
<dbReference type="AlphaFoldDB" id="A0A7W7K2D2"/>
<sequence>MDGTRAFTKSAGAFANCEKAPDYAELTPLRIPAGWSIGWNQLHRDKRVEDGDFGGSSVFYATNPGRRFVIDVEFRPEHNPDGHFELAVQYQPWPRDARGRRQNDAPFAFDANAKLMHSIETRSYTELIEQLETWLARCTIWSVEGN</sequence>
<reference evidence="1 2" key="1">
    <citation type="submission" date="2020-08" db="EMBL/GenBank/DDBJ databases">
        <title>Functional genomics of gut bacteria from endangered species of beetles.</title>
        <authorList>
            <person name="Carlos-Shanley C."/>
        </authorList>
    </citation>
    <scope>NUCLEOTIDE SEQUENCE [LARGE SCALE GENOMIC DNA]</scope>
    <source>
        <strain evidence="1 2">S00224</strain>
    </source>
</reference>
<dbReference type="RefSeq" id="WP_184167427.1">
    <property type="nucleotide sequence ID" value="NZ_JACHLN010000002.1"/>
</dbReference>
<accession>A0A7W7K2D2</accession>
<comment type="caution">
    <text evidence="1">The sequence shown here is derived from an EMBL/GenBank/DDBJ whole genome shotgun (WGS) entry which is preliminary data.</text>
</comment>
<protein>
    <submittedName>
        <fullName evidence="1">Uncharacterized protein</fullName>
    </submittedName>
</protein>